<comment type="caution">
    <text evidence="2">The sequence shown here is derived from an EMBL/GenBank/DDBJ whole genome shotgun (WGS) entry which is preliminary data.</text>
</comment>
<keyword evidence="3" id="KW-1185">Reference proteome</keyword>
<dbReference type="EMBL" id="JMIH01000014">
    <property type="protein sequence ID" value="KEO75234.1"/>
    <property type="molecule type" value="Genomic_DNA"/>
</dbReference>
<dbReference type="InterPro" id="IPR051606">
    <property type="entry name" value="Polyketide_Oxido-like"/>
</dbReference>
<proteinExistence type="predicted"/>
<feature type="domain" description="NAD(P)-binding" evidence="1">
    <location>
        <begin position="7"/>
        <end position="204"/>
    </location>
</feature>
<dbReference type="GO" id="GO:0016301">
    <property type="term" value="F:kinase activity"/>
    <property type="evidence" value="ECO:0007669"/>
    <property type="project" value="UniProtKB-KW"/>
</dbReference>
<name>A0A074L249_9BACT</name>
<gene>
    <name evidence="2" type="ORF">EL17_06135</name>
</gene>
<dbReference type="SUPFAM" id="SSF51735">
    <property type="entry name" value="NAD(P)-binding Rossmann-fold domains"/>
    <property type="match status" value="1"/>
</dbReference>
<dbReference type="RefSeq" id="WP_035071971.1">
    <property type="nucleotide sequence ID" value="NZ_JMIH01000014.1"/>
</dbReference>
<accession>A0A074L249</accession>
<dbReference type="Pfam" id="PF13460">
    <property type="entry name" value="NAD_binding_10"/>
    <property type="match status" value="1"/>
</dbReference>
<dbReference type="GO" id="GO:0016646">
    <property type="term" value="F:oxidoreductase activity, acting on the CH-NH group of donors, NAD or NADP as acceptor"/>
    <property type="evidence" value="ECO:0007669"/>
    <property type="project" value="TreeGrafter"/>
</dbReference>
<keyword evidence="2" id="KW-0418">Kinase</keyword>
<dbReference type="InterPro" id="IPR016040">
    <property type="entry name" value="NAD(P)-bd_dom"/>
</dbReference>
<reference evidence="2 3" key="1">
    <citation type="submission" date="2014-04" db="EMBL/GenBank/DDBJ databases">
        <title>Characterization and application of a salt tolerant electro-active bacterium.</title>
        <authorList>
            <person name="Yang L."/>
            <person name="Wei S."/>
            <person name="Tay Q.X.M."/>
        </authorList>
    </citation>
    <scope>NUCLEOTIDE SEQUENCE [LARGE SCALE GENOMIC DNA]</scope>
    <source>
        <strain evidence="2 3">LY1</strain>
    </source>
</reference>
<evidence type="ECO:0000313" key="2">
    <source>
        <dbReference type="EMBL" id="KEO75234.1"/>
    </source>
</evidence>
<protein>
    <submittedName>
        <fullName evidence="2">Histidine kinase</fullName>
    </submittedName>
</protein>
<sequence>MKIAVIGATGFVGSQITNELVTRNLDVVGISRREQPSDKSNLQYAKVDVNDVNALTEVLKGTDVVVNAFSPVADNPNLMEDFMNGSKAIQQAVKNAGVNRFIIVGGGGSLLNENGEQVIDTLPQDLPFIPKAKATRAYFEVIKEENELDWAYFSPALEMNSSITIGKTGQYRLGTDYPVMNEEGRNILSVEDVAVVIADEIENPKHHQVRFTAGY</sequence>
<dbReference type="Proteomes" id="UP000027821">
    <property type="component" value="Unassembled WGS sequence"/>
</dbReference>
<dbReference type="Gene3D" id="3.40.50.720">
    <property type="entry name" value="NAD(P)-binding Rossmann-like Domain"/>
    <property type="match status" value="1"/>
</dbReference>
<dbReference type="OrthoDB" id="9785372at2"/>
<dbReference type="eggNOG" id="COG2910">
    <property type="taxonomic scope" value="Bacteria"/>
</dbReference>
<evidence type="ECO:0000313" key="3">
    <source>
        <dbReference type="Proteomes" id="UP000027821"/>
    </source>
</evidence>
<organism evidence="2 3">
    <name type="scientific">Anditalea andensis</name>
    <dbReference type="NCBI Taxonomy" id="1048983"/>
    <lineage>
        <taxon>Bacteria</taxon>
        <taxon>Pseudomonadati</taxon>
        <taxon>Bacteroidota</taxon>
        <taxon>Cytophagia</taxon>
        <taxon>Cytophagales</taxon>
        <taxon>Cytophagaceae</taxon>
        <taxon>Anditalea</taxon>
    </lineage>
</organism>
<dbReference type="STRING" id="1048983.EL17_06135"/>
<dbReference type="PANTHER" id="PTHR43355:SF2">
    <property type="entry name" value="FLAVIN REDUCTASE (NADPH)"/>
    <property type="match status" value="1"/>
</dbReference>
<dbReference type="AlphaFoldDB" id="A0A074L249"/>
<keyword evidence="2" id="KW-0808">Transferase</keyword>
<dbReference type="InterPro" id="IPR036291">
    <property type="entry name" value="NAD(P)-bd_dom_sf"/>
</dbReference>
<dbReference type="PANTHER" id="PTHR43355">
    <property type="entry name" value="FLAVIN REDUCTASE (NADPH)"/>
    <property type="match status" value="1"/>
</dbReference>
<evidence type="ECO:0000259" key="1">
    <source>
        <dbReference type="Pfam" id="PF13460"/>
    </source>
</evidence>